<feature type="compositionally biased region" description="Polar residues" evidence="1">
    <location>
        <begin position="52"/>
        <end position="68"/>
    </location>
</feature>
<comment type="caution">
    <text evidence="2">The sequence shown here is derived from an EMBL/GenBank/DDBJ whole genome shotgun (WGS) entry which is preliminary data.</text>
</comment>
<dbReference type="EMBL" id="JALJOV010001871">
    <property type="protein sequence ID" value="KAK9839357.1"/>
    <property type="molecule type" value="Genomic_DNA"/>
</dbReference>
<gene>
    <name evidence="2" type="ORF">WJX84_007602</name>
</gene>
<sequence>MAEKDTTRRPKRRCARKQSVVPSAVHYVGYVEEDETPEMIMKKFEELERVMATSTAERPSEAGPSSASGDLLNLDSSEPGLEELAADQEAEERTLTEAQLMEVFKQTSIFNVKTALAGNEVLVGSEANQLDDVDQHALDDAELSDEEDSWEYMRGFWSDEDDGDYAEHWRQATKLGKASRRGARRSSGLPSAASRLATLTHYNAATRSLIRRRVHMHRWKFIYIENLTWVFLHANNSILQLPSPYARRSHITMLMFRREGLAGKRIELRHQRNPDVAFDCVASSPGQPHATPNEVFIAIETLLPTGKGEFLELWAANGTSRPGWTHVAEISSK</sequence>
<dbReference type="Proteomes" id="UP001485043">
    <property type="component" value="Unassembled WGS sequence"/>
</dbReference>
<evidence type="ECO:0000256" key="1">
    <source>
        <dbReference type="SAM" id="MobiDB-lite"/>
    </source>
</evidence>
<name>A0AAW1S181_9CHLO</name>
<protein>
    <submittedName>
        <fullName evidence="2">Uncharacterized protein</fullName>
    </submittedName>
</protein>
<proteinExistence type="predicted"/>
<accession>A0AAW1S181</accession>
<reference evidence="2 3" key="1">
    <citation type="journal article" date="2024" name="Nat. Commun.">
        <title>Phylogenomics reveals the evolutionary origins of lichenization in chlorophyte algae.</title>
        <authorList>
            <person name="Puginier C."/>
            <person name="Libourel C."/>
            <person name="Otte J."/>
            <person name="Skaloud P."/>
            <person name="Haon M."/>
            <person name="Grisel S."/>
            <person name="Petersen M."/>
            <person name="Berrin J.G."/>
            <person name="Delaux P.M."/>
            <person name="Dal Grande F."/>
            <person name="Keller J."/>
        </authorList>
    </citation>
    <scope>NUCLEOTIDE SEQUENCE [LARGE SCALE GENOMIC DNA]</scope>
    <source>
        <strain evidence="2 3">SAG 2523</strain>
    </source>
</reference>
<evidence type="ECO:0000313" key="3">
    <source>
        <dbReference type="Proteomes" id="UP001485043"/>
    </source>
</evidence>
<organism evidence="2 3">
    <name type="scientific">Apatococcus fuscideae</name>
    <dbReference type="NCBI Taxonomy" id="2026836"/>
    <lineage>
        <taxon>Eukaryota</taxon>
        <taxon>Viridiplantae</taxon>
        <taxon>Chlorophyta</taxon>
        <taxon>core chlorophytes</taxon>
        <taxon>Trebouxiophyceae</taxon>
        <taxon>Chlorellales</taxon>
        <taxon>Chlorellaceae</taxon>
        <taxon>Apatococcus</taxon>
    </lineage>
</organism>
<dbReference type="AlphaFoldDB" id="A0AAW1S181"/>
<keyword evidence="3" id="KW-1185">Reference proteome</keyword>
<evidence type="ECO:0000313" key="2">
    <source>
        <dbReference type="EMBL" id="KAK9839357.1"/>
    </source>
</evidence>
<feature type="region of interest" description="Disordered" evidence="1">
    <location>
        <begin position="51"/>
        <end position="76"/>
    </location>
</feature>